<reference evidence="8" key="1">
    <citation type="journal article" date="2014" name="Genome Announc.">
        <title>Complete Genome Sequence of the Highly Transformable Pseudomonas stutzeri Strain 28a24.</title>
        <authorList>
            <person name="Smith B.A."/>
            <person name="Dougherty K.M."/>
            <person name="Baltrus D.A."/>
        </authorList>
    </citation>
    <scope>NUCLEOTIDE SEQUENCE [LARGE SCALE GENOMIC DNA]</scope>
    <source>
        <strain evidence="8">28a24</strain>
    </source>
</reference>
<protein>
    <submittedName>
        <fullName evidence="7">Glycerate dehydrogenase</fullName>
    </submittedName>
</protein>
<keyword evidence="2 4" id="KW-0560">Oxidoreductase</keyword>
<sequence length="324" mass="35739">MKHRVVFLDDEGIGPGVITPQLPFEHEWSSYVYTRPDQVLERLQGATIAMTCSVPLREEHLAQLPDLQMISLALTGTDIVDMDYCRARGIEVTNVPGYATNTVAEHSLAMMFELFRKVSSYHRVMQQVRDGSHETKNIYFDFPIRDLRGRVIGIVGNGPIAKRVAELSKAIGMDVIVYDRGGRYEGANFVPLDVLLQRSDVVMINCPLTDETLNLIDADELAQMKSDAVVINTGRGGIVNEAALIEAVEQGRIGGAALDVVVDEPVQPDNPLFRLIDRHNFILNPHVAWSSQDSMQGLISRSLDNITAFVNASPNEGKRAGAAQ</sequence>
<feature type="domain" description="D-isomer specific 2-hydroxyacid dehydrogenase NAD-binding" evidence="6">
    <location>
        <begin position="108"/>
        <end position="288"/>
    </location>
</feature>
<dbReference type="InterPro" id="IPR029753">
    <property type="entry name" value="D-isomer_DH_CS"/>
</dbReference>
<keyword evidence="3" id="KW-0520">NAD</keyword>
<evidence type="ECO:0000256" key="1">
    <source>
        <dbReference type="ARBA" id="ARBA00005854"/>
    </source>
</evidence>
<dbReference type="GO" id="GO:0016616">
    <property type="term" value="F:oxidoreductase activity, acting on the CH-OH group of donors, NAD or NADP as acceptor"/>
    <property type="evidence" value="ECO:0007669"/>
    <property type="project" value="InterPro"/>
</dbReference>
<evidence type="ECO:0000256" key="4">
    <source>
        <dbReference type="RuleBase" id="RU003719"/>
    </source>
</evidence>
<evidence type="ECO:0000259" key="5">
    <source>
        <dbReference type="Pfam" id="PF00389"/>
    </source>
</evidence>
<dbReference type="InterPro" id="IPR036291">
    <property type="entry name" value="NAD(P)-bd_dom_sf"/>
</dbReference>
<dbReference type="OrthoDB" id="9805416at2"/>
<dbReference type="RefSeq" id="WP_025240558.1">
    <property type="nucleotide sequence ID" value="NZ_CP007441.1"/>
</dbReference>
<dbReference type="PROSITE" id="PS00671">
    <property type="entry name" value="D_2_HYDROXYACID_DH_3"/>
    <property type="match status" value="1"/>
</dbReference>
<feature type="domain" description="D-isomer specific 2-hydroxyacid dehydrogenase catalytic" evidence="5">
    <location>
        <begin position="36"/>
        <end position="314"/>
    </location>
</feature>
<comment type="similarity">
    <text evidence="1 4">Belongs to the D-isomer specific 2-hydroxyacid dehydrogenase family.</text>
</comment>
<dbReference type="InterPro" id="IPR050418">
    <property type="entry name" value="D-iso_2-hydroxyacid_DH_PdxB"/>
</dbReference>
<evidence type="ECO:0000313" key="8">
    <source>
        <dbReference type="Proteomes" id="UP000019522"/>
    </source>
</evidence>
<dbReference type="GO" id="GO:0051287">
    <property type="term" value="F:NAD binding"/>
    <property type="evidence" value="ECO:0007669"/>
    <property type="project" value="InterPro"/>
</dbReference>
<dbReference type="Proteomes" id="UP000019522">
    <property type="component" value="Chromosome"/>
</dbReference>
<dbReference type="EMBL" id="CP007441">
    <property type="protein sequence ID" value="AHL74379.1"/>
    <property type="molecule type" value="Genomic_DNA"/>
</dbReference>
<dbReference type="Pfam" id="PF00389">
    <property type="entry name" value="2-Hacid_dh"/>
    <property type="match status" value="1"/>
</dbReference>
<dbReference type="PATRIC" id="fig|316.77.peg.886"/>
<dbReference type="PANTHER" id="PTHR43761:SF1">
    <property type="entry name" value="D-ISOMER SPECIFIC 2-HYDROXYACID DEHYDROGENASE CATALYTIC DOMAIN-CONTAINING PROTEIN-RELATED"/>
    <property type="match status" value="1"/>
</dbReference>
<dbReference type="PANTHER" id="PTHR43761">
    <property type="entry name" value="D-ISOMER SPECIFIC 2-HYDROXYACID DEHYDROGENASE FAMILY PROTEIN (AFU_ORTHOLOGUE AFUA_1G13630)"/>
    <property type="match status" value="1"/>
</dbReference>
<accession>W8QVQ0</accession>
<dbReference type="InterPro" id="IPR006139">
    <property type="entry name" value="D-isomer_2_OHA_DH_cat_dom"/>
</dbReference>
<reference evidence="7 8" key="2">
    <citation type="submission" date="2014-03" db="EMBL/GenBank/DDBJ databases">
        <authorList>
            <person name="Baltrus D."/>
            <person name="Dougherty K."/>
        </authorList>
    </citation>
    <scope>NUCLEOTIDE SEQUENCE</scope>
    <source>
        <strain evidence="7 8">28a24</strain>
    </source>
</reference>
<dbReference type="InterPro" id="IPR006140">
    <property type="entry name" value="D-isomer_DH_NAD-bd"/>
</dbReference>
<evidence type="ECO:0000313" key="7">
    <source>
        <dbReference type="EMBL" id="AHL74379.1"/>
    </source>
</evidence>
<evidence type="ECO:0000256" key="2">
    <source>
        <dbReference type="ARBA" id="ARBA00023002"/>
    </source>
</evidence>
<evidence type="ECO:0000259" key="6">
    <source>
        <dbReference type="Pfam" id="PF02826"/>
    </source>
</evidence>
<dbReference type="SUPFAM" id="SSF51735">
    <property type="entry name" value="NAD(P)-binding Rossmann-fold domains"/>
    <property type="match status" value="1"/>
</dbReference>
<proteinExistence type="inferred from homology"/>
<dbReference type="Pfam" id="PF02826">
    <property type="entry name" value="2-Hacid_dh_C"/>
    <property type="match status" value="1"/>
</dbReference>
<dbReference type="PROSITE" id="PS00670">
    <property type="entry name" value="D_2_HYDROXYACID_DH_2"/>
    <property type="match status" value="1"/>
</dbReference>
<dbReference type="KEGG" id="pstt:CH92_04470"/>
<dbReference type="Gene3D" id="3.40.50.720">
    <property type="entry name" value="NAD(P)-binding Rossmann-like Domain"/>
    <property type="match status" value="2"/>
</dbReference>
<evidence type="ECO:0000256" key="3">
    <source>
        <dbReference type="ARBA" id="ARBA00023027"/>
    </source>
</evidence>
<gene>
    <name evidence="7" type="ORF">CH92_04470</name>
</gene>
<organism evidence="7 8">
    <name type="scientific">Stutzerimonas stutzeri</name>
    <name type="common">Pseudomonas stutzeri</name>
    <dbReference type="NCBI Taxonomy" id="316"/>
    <lineage>
        <taxon>Bacteria</taxon>
        <taxon>Pseudomonadati</taxon>
        <taxon>Pseudomonadota</taxon>
        <taxon>Gammaproteobacteria</taxon>
        <taxon>Pseudomonadales</taxon>
        <taxon>Pseudomonadaceae</taxon>
        <taxon>Stutzerimonas</taxon>
    </lineage>
</organism>
<dbReference type="AlphaFoldDB" id="W8QVQ0"/>
<name>W8QVQ0_STUST</name>
<dbReference type="SUPFAM" id="SSF52283">
    <property type="entry name" value="Formate/glycerate dehydrogenase catalytic domain-like"/>
    <property type="match status" value="1"/>
</dbReference>